<dbReference type="EMBL" id="CP035631">
    <property type="protein sequence ID" value="WFF40080.1"/>
    <property type="molecule type" value="Genomic_DNA"/>
</dbReference>
<name>A0ABY8FDL3_9GAMM</name>
<dbReference type="InterPro" id="IPR013328">
    <property type="entry name" value="6PGD_dom2"/>
</dbReference>
<dbReference type="SUPFAM" id="SSF51735">
    <property type="entry name" value="NAD(P)-binding Rossmann-fold domains"/>
    <property type="match status" value="1"/>
</dbReference>
<feature type="domain" description="6-phosphogluconate dehydrogenase NADP-binding" evidence="3">
    <location>
        <begin position="6"/>
        <end position="158"/>
    </location>
</feature>
<dbReference type="InterPro" id="IPR029154">
    <property type="entry name" value="HIBADH-like_NADP-bd"/>
</dbReference>
<dbReference type="PANTHER" id="PTHR43060">
    <property type="entry name" value="3-HYDROXYISOBUTYRATE DEHYDROGENASE-LIKE 1, MITOCHONDRIAL-RELATED"/>
    <property type="match status" value="1"/>
</dbReference>
<dbReference type="InterPro" id="IPR015815">
    <property type="entry name" value="HIBADH-related"/>
</dbReference>
<keyword evidence="1" id="KW-0560">Oxidoreductase</keyword>
<reference evidence="5 6" key="1">
    <citation type="submission" date="2019-01" db="EMBL/GenBank/DDBJ databases">
        <title>Genome sequence of Salinicola endophyticus REST5.</title>
        <authorList>
            <person name="Nascimento F.X."/>
        </authorList>
    </citation>
    <scope>NUCLEOTIDE SEQUENCE [LARGE SCALE GENOMIC DNA]</scope>
    <source>
        <strain evidence="5 6">REST5</strain>
    </source>
</reference>
<dbReference type="Pfam" id="PF03446">
    <property type="entry name" value="NAD_binding_2"/>
    <property type="match status" value="1"/>
</dbReference>
<dbReference type="Gene3D" id="1.10.1040.10">
    <property type="entry name" value="N-(1-d-carboxylethyl)-l-norvaline Dehydrogenase, domain 2"/>
    <property type="match status" value="1"/>
</dbReference>
<dbReference type="PANTHER" id="PTHR43060:SF15">
    <property type="entry name" value="3-HYDROXYISOBUTYRATE DEHYDROGENASE-LIKE 1, MITOCHONDRIAL-RELATED"/>
    <property type="match status" value="1"/>
</dbReference>
<dbReference type="SUPFAM" id="SSF48179">
    <property type="entry name" value="6-phosphogluconate dehydrogenase C-terminal domain-like"/>
    <property type="match status" value="1"/>
</dbReference>
<dbReference type="PIRSF" id="PIRSF000103">
    <property type="entry name" value="HIBADH"/>
    <property type="match status" value="1"/>
</dbReference>
<dbReference type="InterPro" id="IPR006115">
    <property type="entry name" value="6PGDH_NADP-bd"/>
</dbReference>
<dbReference type="Pfam" id="PF14833">
    <property type="entry name" value="NAD_binding_11"/>
    <property type="match status" value="1"/>
</dbReference>
<evidence type="ECO:0000256" key="2">
    <source>
        <dbReference type="ARBA" id="ARBA00023027"/>
    </source>
</evidence>
<sequence length="304" mass="31103">MTTQRRVGVLGTGIMGAPIARRLAAAGYAVSAWNRSRDKLTPLADHGIRLAATPAEAATVDTLIVMLSSGPICDEVLLGADGVIAAMPAGSQLIVMSSIPVATARGQAEAAAARGIDYLDAPVSGGERGAIDGTLAIMVGGEAAAFETSRELLSHLGRPTHVGPAGCGELAKLANQMIVANTLTTVAEALLLVERGGADPAQVRQALLGGFADSTILQQHGERMLAGDFVPGGPAKWQHKDTQTALAVATELGLSLPLSQRADALFGAMLEQGDGDLDHSGIIRELRRHNALPVDGPAVNGKPA</sequence>
<evidence type="ECO:0000259" key="4">
    <source>
        <dbReference type="Pfam" id="PF14833"/>
    </source>
</evidence>
<protein>
    <submittedName>
        <fullName evidence="5">NAD(P)-dependent oxidoreductase</fullName>
    </submittedName>
</protein>
<evidence type="ECO:0000313" key="5">
    <source>
        <dbReference type="EMBL" id="WFF40080.1"/>
    </source>
</evidence>
<keyword evidence="6" id="KW-1185">Reference proteome</keyword>
<accession>A0ABY8FDL3</accession>
<organism evidence="5 6">
    <name type="scientific">Salinicola endophyticus</name>
    <dbReference type="NCBI Taxonomy" id="1949083"/>
    <lineage>
        <taxon>Bacteria</taxon>
        <taxon>Pseudomonadati</taxon>
        <taxon>Pseudomonadota</taxon>
        <taxon>Gammaproteobacteria</taxon>
        <taxon>Oceanospirillales</taxon>
        <taxon>Halomonadaceae</taxon>
        <taxon>Salinicola</taxon>
    </lineage>
</organism>
<evidence type="ECO:0000313" key="6">
    <source>
        <dbReference type="Proteomes" id="UP001321526"/>
    </source>
</evidence>
<proteinExistence type="predicted"/>
<dbReference type="Proteomes" id="UP001321526">
    <property type="component" value="Chromosome"/>
</dbReference>
<evidence type="ECO:0000259" key="3">
    <source>
        <dbReference type="Pfam" id="PF03446"/>
    </source>
</evidence>
<dbReference type="InterPro" id="IPR008927">
    <property type="entry name" value="6-PGluconate_DH-like_C_sf"/>
</dbReference>
<dbReference type="RefSeq" id="WP_282235472.1">
    <property type="nucleotide sequence ID" value="NZ_CP035631.1"/>
</dbReference>
<dbReference type="Gene3D" id="3.40.50.720">
    <property type="entry name" value="NAD(P)-binding Rossmann-like Domain"/>
    <property type="match status" value="1"/>
</dbReference>
<dbReference type="InterPro" id="IPR036291">
    <property type="entry name" value="NAD(P)-bd_dom_sf"/>
</dbReference>
<keyword evidence="2" id="KW-0520">NAD</keyword>
<gene>
    <name evidence="5" type="ORF">EVC62_00470</name>
</gene>
<feature type="domain" description="3-hydroxyisobutyrate dehydrogenase-like NAD-binding" evidence="4">
    <location>
        <begin position="166"/>
        <end position="285"/>
    </location>
</feature>
<evidence type="ECO:0000256" key="1">
    <source>
        <dbReference type="ARBA" id="ARBA00023002"/>
    </source>
</evidence>